<feature type="binding site" evidence="10">
    <location>
        <begin position="173"/>
        <end position="174"/>
    </location>
    <ligand>
        <name>substrate</name>
    </ligand>
</feature>
<proteinExistence type="inferred from homology"/>
<evidence type="ECO:0000256" key="5">
    <source>
        <dbReference type="ARBA" id="ARBA00022960"/>
    </source>
</evidence>
<feature type="active site" description="Nucleophile" evidence="10">
    <location>
        <position position="256"/>
    </location>
</feature>
<dbReference type="Proteomes" id="UP000078295">
    <property type="component" value="Unassembled WGS sequence"/>
</dbReference>
<gene>
    <name evidence="10" type="primary">nagZ</name>
    <name evidence="12" type="ORF">AO370_0491</name>
</gene>
<keyword evidence="6 10" id="KW-0573">Peptidoglycan synthesis</keyword>
<dbReference type="InterPro" id="IPR036962">
    <property type="entry name" value="Glyco_hydro_3_N_sf"/>
</dbReference>
<comment type="function">
    <text evidence="10">Plays a role in peptidoglycan recycling by cleaving the terminal beta-1,4-linked N-acetylglucosamine (GlcNAc) from peptide-linked peptidoglycan fragments, giving rise to free GlcNAc, anhydro-N-acetylmuramic acid and anhydro-N-acetylmuramic acid-linked peptides.</text>
</comment>
<dbReference type="GO" id="GO:0008360">
    <property type="term" value="P:regulation of cell shape"/>
    <property type="evidence" value="ECO:0007669"/>
    <property type="project" value="UniProtKB-KW"/>
</dbReference>
<comment type="catalytic activity">
    <reaction evidence="1 10">
        <text>Hydrolysis of terminal non-reducing N-acetyl-D-hexosamine residues in N-acetyl-beta-D-hexosaminides.</text>
        <dbReference type="EC" id="3.2.1.52"/>
    </reaction>
</comment>
<dbReference type="GO" id="GO:0071555">
    <property type="term" value="P:cell wall organization"/>
    <property type="evidence" value="ECO:0007669"/>
    <property type="project" value="UniProtKB-KW"/>
</dbReference>
<comment type="caution">
    <text evidence="12">The sequence shown here is derived from an EMBL/GenBank/DDBJ whole genome shotgun (WGS) entry which is preliminary data.</text>
</comment>
<comment type="pathway">
    <text evidence="10">Cell wall biogenesis; peptidoglycan recycling.</text>
</comment>
<keyword evidence="2 10" id="KW-0963">Cytoplasm</keyword>
<feature type="binding site" evidence="10">
    <location>
        <position position="78"/>
    </location>
    <ligand>
        <name>substrate</name>
    </ligand>
</feature>
<evidence type="ECO:0000256" key="7">
    <source>
        <dbReference type="ARBA" id="ARBA00023295"/>
    </source>
</evidence>
<organism evidence="12 13">
    <name type="scientific">Moraxella catarrhalis</name>
    <name type="common">Branhamella catarrhalis</name>
    <dbReference type="NCBI Taxonomy" id="480"/>
    <lineage>
        <taxon>Bacteria</taxon>
        <taxon>Pseudomonadati</taxon>
        <taxon>Pseudomonadota</taxon>
        <taxon>Gammaproteobacteria</taxon>
        <taxon>Moraxellales</taxon>
        <taxon>Moraxellaceae</taxon>
        <taxon>Moraxella</taxon>
    </lineage>
</organism>
<evidence type="ECO:0000259" key="11">
    <source>
        <dbReference type="Pfam" id="PF00933"/>
    </source>
</evidence>
<evidence type="ECO:0000313" key="13">
    <source>
        <dbReference type="Proteomes" id="UP000078295"/>
    </source>
</evidence>
<feature type="active site" description="Proton donor/acceptor" evidence="10">
    <location>
        <position position="186"/>
    </location>
</feature>
<dbReference type="Gene3D" id="3.20.20.300">
    <property type="entry name" value="Glycoside hydrolase, family 3, N-terminal domain"/>
    <property type="match status" value="1"/>
</dbReference>
<dbReference type="GO" id="GO:0004563">
    <property type="term" value="F:beta-N-acetylhexosaminidase activity"/>
    <property type="evidence" value="ECO:0007669"/>
    <property type="project" value="UniProtKB-UniRule"/>
</dbReference>
<evidence type="ECO:0000256" key="9">
    <source>
        <dbReference type="ARBA" id="ARBA00023316"/>
    </source>
</evidence>
<evidence type="ECO:0000256" key="2">
    <source>
        <dbReference type="ARBA" id="ARBA00022490"/>
    </source>
</evidence>
<dbReference type="NCBIfam" id="NF003740">
    <property type="entry name" value="PRK05337.1"/>
    <property type="match status" value="1"/>
</dbReference>
<dbReference type="GO" id="GO:0051301">
    <property type="term" value="P:cell division"/>
    <property type="evidence" value="ECO:0007669"/>
    <property type="project" value="UniProtKB-KW"/>
</dbReference>
<dbReference type="HAMAP" id="MF_00364">
    <property type="entry name" value="NagZ"/>
    <property type="match status" value="1"/>
</dbReference>
<keyword evidence="7 10" id="KW-0326">Glycosidase</keyword>
<dbReference type="PANTHER" id="PTHR30480">
    <property type="entry name" value="BETA-HEXOSAMINIDASE-RELATED"/>
    <property type="match status" value="1"/>
</dbReference>
<dbReference type="GO" id="GO:0009252">
    <property type="term" value="P:peptidoglycan biosynthetic process"/>
    <property type="evidence" value="ECO:0007669"/>
    <property type="project" value="UniProtKB-KW"/>
</dbReference>
<comment type="similarity">
    <text evidence="10">Belongs to the glycosyl hydrolase 3 family. NagZ subfamily.</text>
</comment>
<protein>
    <recommendedName>
        <fullName evidence="10">Beta-hexosaminidase</fullName>
        <ecNumber evidence="10">3.2.1.52</ecNumber>
    </recommendedName>
    <alternativeName>
        <fullName evidence="10">Beta-N-acetylhexosaminidase</fullName>
    </alternativeName>
    <alternativeName>
        <fullName evidence="10">N-acetyl-beta-glucosaminidase</fullName>
    </alternativeName>
</protein>
<dbReference type="GO" id="GO:0005737">
    <property type="term" value="C:cytoplasm"/>
    <property type="evidence" value="ECO:0007669"/>
    <property type="project" value="UniProtKB-SubCell"/>
</dbReference>
<dbReference type="GO" id="GO:0009254">
    <property type="term" value="P:peptidoglycan turnover"/>
    <property type="evidence" value="ECO:0007669"/>
    <property type="project" value="UniProtKB-UniRule"/>
</dbReference>
<evidence type="ECO:0000256" key="1">
    <source>
        <dbReference type="ARBA" id="ARBA00001231"/>
    </source>
</evidence>
<feature type="domain" description="Glycoside hydrolase family 3 N-terminal" evidence="11">
    <location>
        <begin position="25"/>
        <end position="300"/>
    </location>
</feature>
<evidence type="ECO:0000313" key="12">
    <source>
        <dbReference type="EMBL" id="OAV26836.1"/>
    </source>
</evidence>
<dbReference type="EC" id="3.2.1.52" evidence="10"/>
<evidence type="ECO:0000256" key="6">
    <source>
        <dbReference type="ARBA" id="ARBA00022984"/>
    </source>
</evidence>
<dbReference type="AlphaFoldDB" id="A0AB36DQI3"/>
<name>A0AB36DQI3_MORCA</name>
<feature type="binding site" evidence="10">
    <location>
        <position position="70"/>
    </location>
    <ligand>
        <name>substrate</name>
    </ligand>
</feature>
<feature type="site" description="Important for catalytic activity" evidence="10">
    <location>
        <position position="184"/>
    </location>
</feature>
<keyword evidence="8 10" id="KW-0131">Cell cycle</keyword>
<sequence>MNALEDFVAKGIIMADIAGQSLDDSDIELLSNPEIGGIILFSRNVKSPNQVRTLTDSIRQVNPQLLIAVDQEGGRVARLKEGFSPLPAMGKLGQLYDKSPKDALSLAYDCGYLMACEVLAVGVDFSFAPVLDVDGKSLVIGDRAFHANPDAIIALSRQFMDGMKNAGMATTGKHFPGHGSIAPDSHIADAIDERSFDEIMNYDTQTFIKTLDKLDALMPAHVVFSQVDDKPAGFSKIWIQDIVRNQLRFDGVIFSDDLCMQAAHIAGSIDARVVAAIEAGCDMALVCNHRQNTLLAIETAKKLKDTPQHRLIKMAGNIPVWQGSLEATCHQLPLWQAAKHRVQAAFFQENHESPAKDPTVYSLY</sequence>
<keyword evidence="3 10" id="KW-0132">Cell division</keyword>
<feature type="binding site" evidence="10">
    <location>
        <position position="143"/>
    </location>
    <ligand>
        <name>substrate</name>
    </ligand>
</feature>
<dbReference type="InterPro" id="IPR022956">
    <property type="entry name" value="Beta_hexosaminidase_bac"/>
</dbReference>
<keyword evidence="4 10" id="KW-0378">Hydrolase</keyword>
<dbReference type="EMBL" id="LXHQ01000019">
    <property type="protein sequence ID" value="OAV26836.1"/>
    <property type="molecule type" value="Genomic_DNA"/>
</dbReference>
<dbReference type="SUPFAM" id="SSF51445">
    <property type="entry name" value="(Trans)glycosidases"/>
    <property type="match status" value="1"/>
</dbReference>
<keyword evidence="5 10" id="KW-0133">Cell shape</keyword>
<dbReference type="InterPro" id="IPR017853">
    <property type="entry name" value="GH"/>
</dbReference>
<evidence type="ECO:0000256" key="3">
    <source>
        <dbReference type="ARBA" id="ARBA00022618"/>
    </source>
</evidence>
<evidence type="ECO:0000256" key="8">
    <source>
        <dbReference type="ARBA" id="ARBA00023306"/>
    </source>
</evidence>
<dbReference type="InterPro" id="IPR050226">
    <property type="entry name" value="NagZ_Beta-hexosaminidase"/>
</dbReference>
<keyword evidence="9 10" id="KW-0961">Cell wall biogenesis/degradation</keyword>
<evidence type="ECO:0000256" key="4">
    <source>
        <dbReference type="ARBA" id="ARBA00022801"/>
    </source>
</evidence>
<accession>A0AB36DQI3</accession>
<dbReference type="InterPro" id="IPR001764">
    <property type="entry name" value="Glyco_hydro_3_N"/>
</dbReference>
<dbReference type="PANTHER" id="PTHR30480:SF13">
    <property type="entry name" value="BETA-HEXOSAMINIDASE"/>
    <property type="match status" value="1"/>
</dbReference>
<evidence type="ECO:0000256" key="10">
    <source>
        <dbReference type="HAMAP-Rule" id="MF_00364"/>
    </source>
</evidence>
<reference evidence="12 13" key="1">
    <citation type="journal article" date="2016" name="Genome Biol. Evol.">
        <title>Comparative Genomic Analyses of the Moraxella catarrhalis Serosensitive and Seroresistant Lineages Demonstrate Their Independent Evolution.</title>
        <authorList>
            <person name="Earl J.P."/>
            <person name="de Vries S.P."/>
            <person name="Ahmed A."/>
            <person name="Powell E."/>
            <person name="Schultz M.P."/>
            <person name="Hermans P.W."/>
            <person name="Hill D.J."/>
            <person name="Zhou Z."/>
            <person name="Constantinidou C.I."/>
            <person name="Hu F.Z."/>
            <person name="Bootsma H.J."/>
            <person name="Ehrlich G.D."/>
        </authorList>
    </citation>
    <scope>NUCLEOTIDE SEQUENCE [LARGE SCALE GENOMIC DNA]</scope>
    <source>
        <strain evidence="12 13">F23</strain>
    </source>
</reference>
<dbReference type="Pfam" id="PF00933">
    <property type="entry name" value="Glyco_hydro_3"/>
    <property type="match status" value="1"/>
</dbReference>
<comment type="subcellular location">
    <subcellularLocation>
        <location evidence="10">Cytoplasm</location>
    </subcellularLocation>
</comment>
<dbReference type="GO" id="GO:0005975">
    <property type="term" value="P:carbohydrate metabolic process"/>
    <property type="evidence" value="ECO:0007669"/>
    <property type="project" value="InterPro"/>
</dbReference>